<feature type="transmembrane region" description="Helical" evidence="4">
    <location>
        <begin position="51"/>
        <end position="67"/>
    </location>
</feature>
<evidence type="ECO:0000256" key="2">
    <source>
        <dbReference type="ARBA" id="ARBA00022963"/>
    </source>
</evidence>
<reference evidence="5 6" key="1">
    <citation type="submission" date="2017-06" db="EMBL/GenBank/DDBJ databases">
        <authorList>
            <person name="Kim H.J."/>
            <person name="Triplett B.A."/>
        </authorList>
    </citation>
    <scope>NUCLEOTIDE SEQUENCE [LARGE SCALE GENOMIC DNA]</scope>
    <source>
        <strain evidence="5 6">DSM 25597</strain>
    </source>
</reference>
<dbReference type="Proteomes" id="UP000198379">
    <property type="component" value="Unassembled WGS sequence"/>
</dbReference>
<keyword evidence="1 5" id="KW-0378">Hydrolase</keyword>
<organism evidence="5 6">
    <name type="scientific">Dokdonia pacifica</name>
    <dbReference type="NCBI Taxonomy" id="1627892"/>
    <lineage>
        <taxon>Bacteria</taxon>
        <taxon>Pseudomonadati</taxon>
        <taxon>Bacteroidota</taxon>
        <taxon>Flavobacteriia</taxon>
        <taxon>Flavobacteriales</taxon>
        <taxon>Flavobacteriaceae</taxon>
        <taxon>Dokdonia</taxon>
    </lineage>
</organism>
<feature type="transmembrane region" description="Helical" evidence="4">
    <location>
        <begin position="6"/>
        <end position="23"/>
    </location>
</feature>
<dbReference type="RefSeq" id="WP_089370843.1">
    <property type="nucleotide sequence ID" value="NZ_BMEP01000001.1"/>
</dbReference>
<accession>A0A238YGT7</accession>
<name>A0A238YGT7_9FLAO</name>
<dbReference type="AlphaFoldDB" id="A0A238YGT7"/>
<dbReference type="Gene3D" id="3.40.50.1820">
    <property type="entry name" value="alpha/beta hydrolase"/>
    <property type="match status" value="1"/>
</dbReference>
<proteinExistence type="predicted"/>
<dbReference type="Pfam" id="PF03403">
    <property type="entry name" value="PAF-AH_p_II"/>
    <property type="match status" value="1"/>
</dbReference>
<evidence type="ECO:0000256" key="1">
    <source>
        <dbReference type="ARBA" id="ARBA00022801"/>
    </source>
</evidence>
<keyword evidence="3" id="KW-0443">Lipid metabolism</keyword>
<sequence length="490" mass="56326">MRILEIVLLCIVTILPFVKRPVLKISKKKPLLMILALIVICHLIFEGWRWQMFPVYVLLMIVLWRIYQVNETLSIKLTFIRVLGYVILIIVLFPSWMVPNVLPVFSLPKPTGIYQVGTHAIHLKTDMDEPITKDETDKREIMVKVWYPSNNNAFAKEVPYLDKANRTSFIQKYGGGILPPASMNYLDRVTTHVYQEAPIIEDTFPVVLFSHGYGSNASGYYALLSEIASHGYIVINMNHTYESLATTFPDGSEKFFDYEFQAIDGADAMQHITPIKNAFENDYSYDERHAIIREASKEYNVTKMVKRWTKDMIYTLDQLEDWNKNGFLKNRLDLEKIGVFGHSRGGGAAGQLTIKDTRIKAAVNIDGVQWGEMMDTMYHKPFLYISADWPADHHDINAHTYKHKSTDYFYESKLLTAAHPNFMDIPLMIPVESLAQTGTIDAKLGIQITNELILSFFDKHLKKDKIADPQNVAKKYELLDMTVYKNGNKF</sequence>
<dbReference type="SUPFAM" id="SSF53474">
    <property type="entry name" value="alpha/beta-Hydrolases"/>
    <property type="match status" value="1"/>
</dbReference>
<protein>
    <submittedName>
        <fullName evidence="5">Platelet-activating factor acetylhydrolase, isoform II</fullName>
    </submittedName>
</protein>
<keyword evidence="4" id="KW-1133">Transmembrane helix</keyword>
<dbReference type="PANTHER" id="PTHR10272:SF0">
    <property type="entry name" value="PLATELET-ACTIVATING FACTOR ACETYLHYDROLASE"/>
    <property type="match status" value="1"/>
</dbReference>
<gene>
    <name evidence="5" type="ORF">SAMN06265376_10258</name>
</gene>
<feature type="transmembrane region" description="Helical" evidence="4">
    <location>
        <begin position="79"/>
        <end position="98"/>
    </location>
</feature>
<keyword evidence="6" id="KW-1185">Reference proteome</keyword>
<evidence type="ECO:0000256" key="4">
    <source>
        <dbReference type="SAM" id="Phobius"/>
    </source>
</evidence>
<dbReference type="GO" id="GO:0003847">
    <property type="term" value="F:1-alkyl-2-acetylglycerophosphocholine esterase activity"/>
    <property type="evidence" value="ECO:0007669"/>
    <property type="project" value="TreeGrafter"/>
</dbReference>
<feature type="transmembrane region" description="Helical" evidence="4">
    <location>
        <begin position="30"/>
        <end position="45"/>
    </location>
</feature>
<dbReference type="OrthoDB" id="9814760at2"/>
<evidence type="ECO:0000313" key="6">
    <source>
        <dbReference type="Proteomes" id="UP000198379"/>
    </source>
</evidence>
<keyword evidence="4" id="KW-0812">Transmembrane</keyword>
<dbReference type="GO" id="GO:0016042">
    <property type="term" value="P:lipid catabolic process"/>
    <property type="evidence" value="ECO:0007669"/>
    <property type="project" value="UniProtKB-KW"/>
</dbReference>
<keyword evidence="2" id="KW-0442">Lipid degradation</keyword>
<dbReference type="InterPro" id="IPR029058">
    <property type="entry name" value="AB_hydrolase_fold"/>
</dbReference>
<keyword evidence="4" id="KW-0472">Membrane</keyword>
<dbReference type="PANTHER" id="PTHR10272">
    <property type="entry name" value="PLATELET-ACTIVATING FACTOR ACETYLHYDROLASE"/>
    <property type="match status" value="1"/>
</dbReference>
<dbReference type="EMBL" id="FZNY01000002">
    <property type="protein sequence ID" value="SNR70347.1"/>
    <property type="molecule type" value="Genomic_DNA"/>
</dbReference>
<evidence type="ECO:0000313" key="5">
    <source>
        <dbReference type="EMBL" id="SNR70347.1"/>
    </source>
</evidence>
<evidence type="ECO:0000256" key="3">
    <source>
        <dbReference type="ARBA" id="ARBA00023098"/>
    </source>
</evidence>